<evidence type="ECO:0000313" key="3">
    <source>
        <dbReference type="Proteomes" id="UP000799439"/>
    </source>
</evidence>
<comment type="caution">
    <text evidence="2">The sequence shown here is derived from an EMBL/GenBank/DDBJ whole genome shotgun (WGS) entry which is preliminary data.</text>
</comment>
<organism evidence="2 3">
    <name type="scientific">Myriangium duriaei CBS 260.36</name>
    <dbReference type="NCBI Taxonomy" id="1168546"/>
    <lineage>
        <taxon>Eukaryota</taxon>
        <taxon>Fungi</taxon>
        <taxon>Dikarya</taxon>
        <taxon>Ascomycota</taxon>
        <taxon>Pezizomycotina</taxon>
        <taxon>Dothideomycetes</taxon>
        <taxon>Dothideomycetidae</taxon>
        <taxon>Myriangiales</taxon>
        <taxon>Myriangiaceae</taxon>
        <taxon>Myriangium</taxon>
    </lineage>
</organism>
<feature type="compositionally biased region" description="Low complexity" evidence="1">
    <location>
        <begin position="1"/>
        <end position="19"/>
    </location>
</feature>
<protein>
    <submittedName>
        <fullName evidence="2">Uncharacterized protein</fullName>
    </submittedName>
</protein>
<feature type="compositionally biased region" description="Polar residues" evidence="1">
    <location>
        <begin position="63"/>
        <end position="77"/>
    </location>
</feature>
<feature type="region of interest" description="Disordered" evidence="1">
    <location>
        <begin position="1"/>
        <end position="41"/>
    </location>
</feature>
<reference evidence="2" key="1">
    <citation type="journal article" date="2020" name="Stud. Mycol.">
        <title>101 Dothideomycetes genomes: a test case for predicting lifestyles and emergence of pathogens.</title>
        <authorList>
            <person name="Haridas S."/>
            <person name="Albert R."/>
            <person name="Binder M."/>
            <person name="Bloem J."/>
            <person name="Labutti K."/>
            <person name="Salamov A."/>
            <person name="Andreopoulos B."/>
            <person name="Baker S."/>
            <person name="Barry K."/>
            <person name="Bills G."/>
            <person name="Bluhm B."/>
            <person name="Cannon C."/>
            <person name="Castanera R."/>
            <person name="Culley D."/>
            <person name="Daum C."/>
            <person name="Ezra D."/>
            <person name="Gonzalez J."/>
            <person name="Henrissat B."/>
            <person name="Kuo A."/>
            <person name="Liang C."/>
            <person name="Lipzen A."/>
            <person name="Lutzoni F."/>
            <person name="Magnuson J."/>
            <person name="Mondo S."/>
            <person name="Nolan M."/>
            <person name="Ohm R."/>
            <person name="Pangilinan J."/>
            <person name="Park H.-J."/>
            <person name="Ramirez L."/>
            <person name="Alfaro M."/>
            <person name="Sun H."/>
            <person name="Tritt A."/>
            <person name="Yoshinaga Y."/>
            <person name="Zwiers L.-H."/>
            <person name="Turgeon B."/>
            <person name="Goodwin S."/>
            <person name="Spatafora J."/>
            <person name="Crous P."/>
            <person name="Grigoriev I."/>
        </authorList>
    </citation>
    <scope>NUCLEOTIDE SEQUENCE</scope>
    <source>
        <strain evidence="2">CBS 260.36</strain>
    </source>
</reference>
<accession>A0A9P4MCL6</accession>
<evidence type="ECO:0000313" key="2">
    <source>
        <dbReference type="EMBL" id="KAF2147972.1"/>
    </source>
</evidence>
<sequence length="163" mass="18101">MPHTASRPSSPPMIQSQSSHASPSDTEPTSQPNGPPAFRAPSQVEPRLILMPASPTVPYPLFQQVTDPATQSTSGSPSLPLAPPFHPLPGSMHIAAANRMLTVSYIEIINSWSLYWMLMWHNAFVRDDTYNKAVCQVEIDHCHKLRSLAQGRYIMLLRLDTIE</sequence>
<feature type="compositionally biased region" description="Polar residues" evidence="1">
    <location>
        <begin position="20"/>
        <end position="32"/>
    </location>
</feature>
<dbReference type="EMBL" id="ML996094">
    <property type="protein sequence ID" value="KAF2147972.1"/>
    <property type="molecule type" value="Genomic_DNA"/>
</dbReference>
<dbReference type="Proteomes" id="UP000799439">
    <property type="component" value="Unassembled WGS sequence"/>
</dbReference>
<evidence type="ECO:0000256" key="1">
    <source>
        <dbReference type="SAM" id="MobiDB-lite"/>
    </source>
</evidence>
<gene>
    <name evidence="2" type="ORF">K461DRAFT_67120</name>
</gene>
<proteinExistence type="predicted"/>
<dbReference type="AlphaFoldDB" id="A0A9P4MCL6"/>
<keyword evidence="3" id="KW-1185">Reference proteome</keyword>
<name>A0A9P4MCL6_9PEZI</name>
<feature type="region of interest" description="Disordered" evidence="1">
    <location>
        <begin position="61"/>
        <end position="81"/>
    </location>
</feature>